<proteinExistence type="predicted"/>
<comment type="caution">
    <text evidence="1">The sequence shown here is derived from an EMBL/GenBank/DDBJ whole genome shotgun (WGS) entry which is preliminary data.</text>
</comment>
<protein>
    <submittedName>
        <fullName evidence="1">Uncharacterized protein</fullName>
    </submittedName>
</protein>
<keyword evidence="2" id="KW-1185">Reference proteome</keyword>
<sequence>MGDIEKNQEKGGGNNKVPLLHKKDDSRLFMVYFSTLISVCGSYSFGTSMGYSSPSQEPIMDELHLSYSQFSVVGSILTIGAMLGAITCGRIADYLGRKGAMRLSSAICTVGWLAIYYAKGAGLLYLGRFLTGYSSGTLSYVVPVFIGEITPSRLRGALASLNQLFIVIGISVFYGIGTFVTWRVLALTGIIPCLILFVGVFFIPESPRWLAVSGKPGECEAALRTLRGPNADISKEVNDIKEYIVSLEELPKVSVMSLFDESNRPAVIISVGLMAFQQFVGINGIVFYSNSIFMQAGFDPRIGSITYALLQVFVTAIGAMLIDRSGRRPILLISASGLLLGSLLIALSFLFKTHAVATDVSPYLAVIGVLVYIGSFSIGMGAGPWVIMAEVYPLHVKGLGGGLVTLMNWFGSWVVSFSFNFLMLWSTSGTFFLDAIICFLSIIFIFKMVPETKGRTLEEIHASLRPSK</sequence>
<reference evidence="2" key="1">
    <citation type="journal article" date="2023" name="Nat. Plants">
        <title>Single-cell RNA sequencing provides a high-resolution roadmap for understanding the multicellular compartmentation of specialized metabolism.</title>
        <authorList>
            <person name="Sun S."/>
            <person name="Shen X."/>
            <person name="Li Y."/>
            <person name="Li Y."/>
            <person name="Wang S."/>
            <person name="Li R."/>
            <person name="Zhang H."/>
            <person name="Shen G."/>
            <person name="Guo B."/>
            <person name="Wei J."/>
            <person name="Xu J."/>
            <person name="St-Pierre B."/>
            <person name="Chen S."/>
            <person name="Sun C."/>
        </authorList>
    </citation>
    <scope>NUCLEOTIDE SEQUENCE [LARGE SCALE GENOMIC DNA]</scope>
</reference>
<gene>
    <name evidence="1" type="ORF">M9H77_27809</name>
</gene>
<evidence type="ECO:0000313" key="1">
    <source>
        <dbReference type="EMBL" id="KAI5659016.1"/>
    </source>
</evidence>
<accession>A0ACC0AEK8</accession>
<organism evidence="1 2">
    <name type="scientific">Catharanthus roseus</name>
    <name type="common">Madagascar periwinkle</name>
    <name type="synonym">Vinca rosea</name>
    <dbReference type="NCBI Taxonomy" id="4058"/>
    <lineage>
        <taxon>Eukaryota</taxon>
        <taxon>Viridiplantae</taxon>
        <taxon>Streptophyta</taxon>
        <taxon>Embryophyta</taxon>
        <taxon>Tracheophyta</taxon>
        <taxon>Spermatophyta</taxon>
        <taxon>Magnoliopsida</taxon>
        <taxon>eudicotyledons</taxon>
        <taxon>Gunneridae</taxon>
        <taxon>Pentapetalae</taxon>
        <taxon>asterids</taxon>
        <taxon>lamiids</taxon>
        <taxon>Gentianales</taxon>
        <taxon>Apocynaceae</taxon>
        <taxon>Rauvolfioideae</taxon>
        <taxon>Vinceae</taxon>
        <taxon>Catharanthinae</taxon>
        <taxon>Catharanthus</taxon>
    </lineage>
</organism>
<dbReference type="Proteomes" id="UP001060085">
    <property type="component" value="Linkage Group LG06"/>
</dbReference>
<name>A0ACC0AEK8_CATRO</name>
<evidence type="ECO:0000313" key="2">
    <source>
        <dbReference type="Proteomes" id="UP001060085"/>
    </source>
</evidence>
<dbReference type="EMBL" id="CM044706">
    <property type="protein sequence ID" value="KAI5659016.1"/>
    <property type="molecule type" value="Genomic_DNA"/>
</dbReference>